<gene>
    <name evidence="1" type="ORF">CLO192961_LOCUS315651</name>
</gene>
<dbReference type="Proteomes" id="UP000766486">
    <property type="component" value="Unassembled WGS sequence"/>
</dbReference>
<dbReference type="InterPro" id="IPR021295">
    <property type="entry name" value="DUF2867"/>
</dbReference>
<accession>A0ABY6UM24</accession>
<reference evidence="1 2" key="1">
    <citation type="submission" date="2019-06" db="EMBL/GenBank/DDBJ databases">
        <authorList>
            <person name="Broberg M."/>
        </authorList>
    </citation>
    <scope>NUCLEOTIDE SEQUENCE [LARGE SCALE GENOMIC DNA]</scope>
</reference>
<evidence type="ECO:0000313" key="2">
    <source>
        <dbReference type="Proteomes" id="UP000766486"/>
    </source>
</evidence>
<name>A0ABY6UM24_BIOOC</name>
<comment type="caution">
    <text evidence="1">The sequence shown here is derived from an EMBL/GenBank/DDBJ whole genome shotgun (WGS) entry which is preliminary data.</text>
</comment>
<keyword evidence="2" id="KW-1185">Reference proteome</keyword>
<organism evidence="1 2">
    <name type="scientific">Bionectria ochroleuca</name>
    <name type="common">Gliocladium roseum</name>
    <dbReference type="NCBI Taxonomy" id="29856"/>
    <lineage>
        <taxon>Eukaryota</taxon>
        <taxon>Fungi</taxon>
        <taxon>Dikarya</taxon>
        <taxon>Ascomycota</taxon>
        <taxon>Pezizomycotina</taxon>
        <taxon>Sordariomycetes</taxon>
        <taxon>Hypocreomycetidae</taxon>
        <taxon>Hypocreales</taxon>
        <taxon>Bionectriaceae</taxon>
        <taxon>Clonostachys</taxon>
    </lineage>
</organism>
<dbReference type="EMBL" id="CABFNS010000837">
    <property type="protein sequence ID" value="VUC31798.1"/>
    <property type="molecule type" value="Genomic_DNA"/>
</dbReference>
<dbReference type="Pfam" id="PF11066">
    <property type="entry name" value="DUF2867"/>
    <property type="match status" value="1"/>
</dbReference>
<proteinExistence type="predicted"/>
<sequence length="225" mass="25549">MPPLIKGAQNRLWRPPPFRPFTSVLSSDVNLAQGKPRLLSSVRAVPFPQESSLAPLYKSAFFVDSFAVSFPLRKPNESPPDALAQAFFSEWPAWFSLAMWIRDEVMAIFGVKRSTEIQAEAEKNGVDTIAVFPVRNRTKDEIIVGEDDSHLDFQTSILIRRERRDGGTEHVKNIDEVEELVVTTVVHCHGLFGKIYITIIRAFHVMIVRYSLARVPSRVRQMISK</sequence>
<evidence type="ECO:0000313" key="1">
    <source>
        <dbReference type="EMBL" id="VUC31798.1"/>
    </source>
</evidence>
<protein>
    <submittedName>
        <fullName evidence="1">Uncharacterized protein</fullName>
    </submittedName>
</protein>